<name>A0A4S3MDS3_9RHOB</name>
<proteinExistence type="predicted"/>
<dbReference type="AlphaFoldDB" id="A0A4S3MDS3"/>
<comment type="caution">
    <text evidence="1">The sequence shown here is derived from an EMBL/GenBank/DDBJ whole genome shotgun (WGS) entry which is preliminary data.</text>
</comment>
<dbReference type="RefSeq" id="WP_136337571.1">
    <property type="nucleotide sequence ID" value="NZ_SSMD01000001.1"/>
</dbReference>
<evidence type="ECO:0000313" key="1">
    <source>
        <dbReference type="EMBL" id="THD76627.1"/>
    </source>
</evidence>
<dbReference type="Proteomes" id="UP000306113">
    <property type="component" value="Unassembled WGS sequence"/>
</dbReference>
<dbReference type="OrthoDB" id="7874863at2"/>
<gene>
    <name evidence="1" type="ORF">E7681_01955</name>
</gene>
<keyword evidence="2" id="KW-1185">Reference proteome</keyword>
<evidence type="ECO:0000313" key="2">
    <source>
        <dbReference type="Proteomes" id="UP000306113"/>
    </source>
</evidence>
<protein>
    <submittedName>
        <fullName evidence="1">Uncharacterized protein</fullName>
    </submittedName>
</protein>
<accession>A0A4S3MDS3</accession>
<dbReference type="EMBL" id="SSMD01000001">
    <property type="protein sequence ID" value="THD76627.1"/>
    <property type="molecule type" value="Genomic_DNA"/>
</dbReference>
<organism evidence="1 2">
    <name type="scientific">Thalassobius vesicularis</name>
    <dbReference type="NCBI Taxonomy" id="1294297"/>
    <lineage>
        <taxon>Bacteria</taxon>
        <taxon>Pseudomonadati</taxon>
        <taxon>Pseudomonadota</taxon>
        <taxon>Alphaproteobacteria</taxon>
        <taxon>Rhodobacterales</taxon>
        <taxon>Roseobacteraceae</taxon>
        <taxon>Thalassovita</taxon>
    </lineage>
</organism>
<reference evidence="1 2" key="1">
    <citation type="submission" date="2019-04" db="EMBL/GenBank/DDBJ databases">
        <title>Draft genome sequence of Youngimonas vesicularis.</title>
        <authorList>
            <person name="Hameed A."/>
        </authorList>
    </citation>
    <scope>NUCLEOTIDE SEQUENCE [LARGE SCALE GENOMIC DNA]</scope>
    <source>
        <strain evidence="1 2">CC-AMW-E</strain>
    </source>
</reference>
<sequence>MQKIEAITPAITSTVLELIRQERAKSVSVREWKFRLMGYGYRVMNTDHGEVIATLRQQEICAIPAELLH</sequence>